<dbReference type="InterPro" id="IPR024934">
    <property type="entry name" value="Rubredoxin-like_dom"/>
</dbReference>
<keyword evidence="2" id="KW-0479">Metal-binding</keyword>
<keyword evidence="3" id="KW-0249">Electron transport</keyword>
<dbReference type="InterPro" id="IPR024935">
    <property type="entry name" value="Rubredoxin_dom"/>
</dbReference>
<comment type="caution">
    <text evidence="7">The sequence shown here is derived from an EMBL/GenBank/DDBJ whole genome shotgun (WGS) entry which is preliminary data.</text>
</comment>
<dbReference type="Pfam" id="PF00301">
    <property type="entry name" value="Rubredoxin"/>
    <property type="match status" value="1"/>
</dbReference>
<dbReference type="AlphaFoldDB" id="A0A8T0HGW5"/>
<dbReference type="SUPFAM" id="SSF57802">
    <property type="entry name" value="Rubredoxin-like"/>
    <property type="match status" value="1"/>
</dbReference>
<feature type="domain" description="Rubredoxin-like" evidence="6">
    <location>
        <begin position="103"/>
        <end position="143"/>
    </location>
</feature>
<feature type="region of interest" description="Disordered" evidence="5">
    <location>
        <begin position="150"/>
        <end position="175"/>
    </location>
</feature>
<evidence type="ECO:0000256" key="4">
    <source>
        <dbReference type="ARBA" id="ARBA00023004"/>
    </source>
</evidence>
<evidence type="ECO:0000256" key="5">
    <source>
        <dbReference type="SAM" id="MobiDB-lite"/>
    </source>
</evidence>
<evidence type="ECO:0000256" key="1">
    <source>
        <dbReference type="ARBA" id="ARBA00022448"/>
    </source>
</evidence>
<evidence type="ECO:0000256" key="2">
    <source>
        <dbReference type="ARBA" id="ARBA00022723"/>
    </source>
</evidence>
<accession>A0A8T0HGW5</accession>
<evidence type="ECO:0000259" key="6">
    <source>
        <dbReference type="PROSITE" id="PS50903"/>
    </source>
</evidence>
<evidence type="ECO:0000256" key="3">
    <source>
        <dbReference type="ARBA" id="ARBA00022982"/>
    </source>
</evidence>
<name>A0A8T0HGW5_CERPU</name>
<dbReference type="GO" id="GO:0005506">
    <property type="term" value="F:iron ion binding"/>
    <property type="evidence" value="ECO:0007669"/>
    <property type="project" value="InterPro"/>
</dbReference>
<dbReference type="PANTHER" id="PTHR48136:SF1">
    <property type="entry name" value="RUBREDOXIN-LIKE SUPERFAMILY PROTEIN"/>
    <property type="match status" value="1"/>
</dbReference>
<sequence length="175" mass="17929">MASVMSACSTSSIGAFAAVSGGVSGNLKQGPSSVRYGNGAVAFKRASLVVRAEGKVEPGPGGRGNAPTTPTSPPGLSGTEIPLSVITSSAPLAQGTDKPVGERIAYVCQDCGYVYDQETPFEDVPDEYNCPQCSAPKMRFTMANASVEEMLDTTKEDDAVSRGSGEKSGSPPSQN</sequence>
<keyword evidence="1" id="KW-0813">Transport</keyword>
<organism evidence="7 8">
    <name type="scientific">Ceratodon purpureus</name>
    <name type="common">Fire moss</name>
    <name type="synonym">Dicranum purpureum</name>
    <dbReference type="NCBI Taxonomy" id="3225"/>
    <lineage>
        <taxon>Eukaryota</taxon>
        <taxon>Viridiplantae</taxon>
        <taxon>Streptophyta</taxon>
        <taxon>Embryophyta</taxon>
        <taxon>Bryophyta</taxon>
        <taxon>Bryophytina</taxon>
        <taxon>Bryopsida</taxon>
        <taxon>Dicranidae</taxon>
        <taxon>Pseudoditrichales</taxon>
        <taxon>Ditrichaceae</taxon>
        <taxon>Ceratodon</taxon>
    </lineage>
</organism>
<evidence type="ECO:0000313" key="8">
    <source>
        <dbReference type="Proteomes" id="UP000822688"/>
    </source>
</evidence>
<dbReference type="PANTHER" id="PTHR48136">
    <property type="entry name" value="RUBREDOXIN-LIKE SUPERFAMILY PROTEIN"/>
    <property type="match status" value="1"/>
</dbReference>
<dbReference type="CDD" id="cd00730">
    <property type="entry name" value="rubredoxin"/>
    <property type="match status" value="1"/>
</dbReference>
<feature type="region of interest" description="Disordered" evidence="5">
    <location>
        <begin position="54"/>
        <end position="81"/>
    </location>
</feature>
<gene>
    <name evidence="7" type="ORF">KC19_6G153300</name>
</gene>
<proteinExistence type="predicted"/>
<reference evidence="7 8" key="1">
    <citation type="submission" date="2020-06" db="EMBL/GenBank/DDBJ databases">
        <title>WGS assembly of Ceratodon purpureus strain R40.</title>
        <authorList>
            <person name="Carey S.B."/>
            <person name="Jenkins J."/>
            <person name="Shu S."/>
            <person name="Lovell J.T."/>
            <person name="Sreedasyam A."/>
            <person name="Maumus F."/>
            <person name="Tiley G.P."/>
            <person name="Fernandez-Pozo N."/>
            <person name="Barry K."/>
            <person name="Chen C."/>
            <person name="Wang M."/>
            <person name="Lipzen A."/>
            <person name="Daum C."/>
            <person name="Saski C.A."/>
            <person name="Payton A.C."/>
            <person name="Mcbreen J.C."/>
            <person name="Conrad R.E."/>
            <person name="Kollar L.M."/>
            <person name="Olsson S."/>
            <person name="Huttunen S."/>
            <person name="Landis J.B."/>
            <person name="Wickett N.J."/>
            <person name="Johnson M.G."/>
            <person name="Rensing S.A."/>
            <person name="Grimwood J."/>
            <person name="Schmutz J."/>
            <person name="Mcdaniel S.F."/>
        </authorList>
    </citation>
    <scope>NUCLEOTIDE SEQUENCE [LARGE SCALE GENOMIC DNA]</scope>
    <source>
        <strain evidence="7 8">R40</strain>
    </source>
</reference>
<protein>
    <recommendedName>
        <fullName evidence="6">Rubredoxin-like domain-containing protein</fullName>
    </recommendedName>
</protein>
<dbReference type="Proteomes" id="UP000822688">
    <property type="component" value="Chromosome 6"/>
</dbReference>
<dbReference type="EMBL" id="CM026427">
    <property type="protein sequence ID" value="KAG0570315.1"/>
    <property type="molecule type" value="Genomic_DNA"/>
</dbReference>
<keyword evidence="8" id="KW-1185">Reference proteome</keyword>
<keyword evidence="4" id="KW-0408">Iron</keyword>
<dbReference type="PROSITE" id="PS50903">
    <property type="entry name" value="RUBREDOXIN_LIKE"/>
    <property type="match status" value="1"/>
</dbReference>
<evidence type="ECO:0000313" key="7">
    <source>
        <dbReference type="EMBL" id="KAG0570315.1"/>
    </source>
</evidence>
<dbReference type="Gene3D" id="2.20.28.10">
    <property type="match status" value="1"/>
</dbReference>